<organism evidence="12">
    <name type="scientific">Cryptosporidium hominis</name>
    <dbReference type="NCBI Taxonomy" id="237895"/>
    <lineage>
        <taxon>Eukaryota</taxon>
        <taxon>Sar</taxon>
        <taxon>Alveolata</taxon>
        <taxon>Apicomplexa</taxon>
        <taxon>Conoidasida</taxon>
        <taxon>Coccidia</taxon>
        <taxon>Eucoccidiorida</taxon>
        <taxon>Eimeriorina</taxon>
        <taxon>Cryptosporidiidae</taxon>
        <taxon>Cryptosporidium</taxon>
    </lineage>
</organism>
<sequence length="308" mass="34857">MMMYSGHISSKLENDKLSYSCYQGREKLEYNESWFNKIKNRSEVGVSYQSQLEILFWIAFCLLLMVGYKYLSDGSFSAILTLSSAFQCFAFLLLASKVNTQCSLSGISLRSQILYSIALISKLSSTLFFNGYLPVDRSGDWVYQVADVVSLAISLLLIYWGNTKLKYQYKFDKDSVNIVIPIVFSAILAAIIHPDLNSYFPADFAWTFSLYLETTAMLPQLVMMTKIGGEVETLTSHYLASLATSKILSFVFWLFSYRELAPEHGKNVPGWTVMASFAIQIILFTDFLYAYIKSVRLGKALIIPTSIV</sequence>
<protein>
    <submittedName>
        <fullName evidence="13">ER lumen protein retaining receptor</fullName>
    </submittedName>
</protein>
<feature type="transmembrane region" description="Helical" evidence="11">
    <location>
        <begin position="77"/>
        <end position="95"/>
    </location>
</feature>
<feature type="transmembrane region" description="Helical" evidence="11">
    <location>
        <begin position="268"/>
        <end position="292"/>
    </location>
</feature>
<evidence type="ECO:0000256" key="1">
    <source>
        <dbReference type="ARBA" id="ARBA00004477"/>
    </source>
</evidence>
<dbReference type="GO" id="GO:0046923">
    <property type="term" value="F:ER retention sequence binding"/>
    <property type="evidence" value="ECO:0007669"/>
    <property type="project" value="InterPro"/>
</dbReference>
<dbReference type="Pfam" id="PF00810">
    <property type="entry name" value="ER_lumen_recept"/>
    <property type="match status" value="1"/>
</dbReference>
<evidence type="ECO:0000256" key="4">
    <source>
        <dbReference type="ARBA" id="ARBA00022692"/>
    </source>
</evidence>
<dbReference type="EMBL" id="JTAI01000039">
    <property type="protein sequence ID" value="PPS95050.1"/>
    <property type="molecule type" value="Genomic_DNA"/>
</dbReference>
<reference evidence="13 14" key="1">
    <citation type="submission" date="2014-11" db="EMBL/GenBank/DDBJ databases">
        <title>Comparative genomic analysis of Cryptosporidium hominis reveals occurrence of genetic recombination in virulent subtypes.</title>
        <authorList>
            <person name="Guo Y."/>
            <person name="Tang K."/>
            <person name="Frace M."/>
            <person name="Li N."/>
            <person name="Roellig D.M."/>
            <person name="Sammons S."/>
            <person name="Knipe K."/>
            <person name="Rowe L."/>
            <person name="Feng Y."/>
            <person name="Xiao L."/>
        </authorList>
    </citation>
    <scope>NUCLEOTIDE SEQUENCE [LARGE SCALE GENOMIC DNA]</scope>
    <source>
        <strain evidence="13">30976</strain>
    </source>
</reference>
<dbReference type="VEuPathDB" id="CryptoDB:ChTU502y2012_373g0110"/>
<dbReference type="GO" id="GO:0005789">
    <property type="term" value="C:endoplasmic reticulum membrane"/>
    <property type="evidence" value="ECO:0007669"/>
    <property type="project" value="UniProtKB-SubCell"/>
</dbReference>
<evidence type="ECO:0000313" key="12">
    <source>
        <dbReference type="EMBL" id="CUV04650.1"/>
    </source>
</evidence>
<evidence type="ECO:0000313" key="14">
    <source>
        <dbReference type="Proteomes" id="UP001429100"/>
    </source>
</evidence>
<gene>
    <name evidence="12" type="ORF">CHUDEA2_2920</name>
    <name evidence="13" type="ORF">GY17_00002247</name>
</gene>
<proteinExistence type="inferred from homology"/>
<comment type="similarity">
    <text evidence="2">Belongs to the ERD2 family.</text>
</comment>
<accession>A0A0S4TCT9</accession>
<dbReference type="GO" id="GO:0016192">
    <property type="term" value="P:vesicle-mediated transport"/>
    <property type="evidence" value="ECO:0007669"/>
    <property type="project" value="UniProtKB-KW"/>
</dbReference>
<evidence type="ECO:0000256" key="10">
    <source>
        <dbReference type="ARBA" id="ARBA00023170"/>
    </source>
</evidence>
<keyword evidence="4 11" id="KW-0812">Transmembrane</keyword>
<evidence type="ECO:0000256" key="6">
    <source>
        <dbReference type="ARBA" id="ARBA00022892"/>
    </source>
</evidence>
<keyword evidence="10 13" id="KW-0675">Receptor</keyword>
<dbReference type="OrthoDB" id="7694678at2759"/>
<keyword evidence="6" id="KW-0931">ER-Golgi transport</keyword>
<evidence type="ECO:0000256" key="8">
    <source>
        <dbReference type="ARBA" id="ARBA00022989"/>
    </source>
</evidence>
<dbReference type="VEuPathDB" id="CryptoDB:CHUDEA2_2920"/>
<feature type="transmembrane region" description="Helical" evidence="11">
    <location>
        <begin position="54"/>
        <end position="71"/>
    </location>
</feature>
<dbReference type="Proteomes" id="UP001429100">
    <property type="component" value="Unassembled WGS sequence"/>
</dbReference>
<evidence type="ECO:0000256" key="9">
    <source>
        <dbReference type="ARBA" id="ARBA00023136"/>
    </source>
</evidence>
<keyword evidence="5" id="KW-0256">Endoplasmic reticulum</keyword>
<comment type="subcellular location">
    <subcellularLocation>
        <location evidence="1">Endoplasmic reticulum membrane</location>
        <topology evidence="1">Multi-pass membrane protein</topology>
    </subcellularLocation>
</comment>
<keyword evidence="3" id="KW-0813">Transport</keyword>
<keyword evidence="8 11" id="KW-1133">Transmembrane helix</keyword>
<evidence type="ECO:0000256" key="5">
    <source>
        <dbReference type="ARBA" id="ARBA00022824"/>
    </source>
</evidence>
<name>A0A0S4TCT9_CRYHO</name>
<keyword evidence="9 11" id="KW-0472">Membrane</keyword>
<dbReference type="InterPro" id="IPR000133">
    <property type="entry name" value="ER_ret_rcpt"/>
</dbReference>
<evidence type="ECO:0000256" key="7">
    <source>
        <dbReference type="ARBA" id="ARBA00022927"/>
    </source>
</evidence>
<reference evidence="12" key="2">
    <citation type="submission" date="2015-08" db="EMBL/GenBank/DDBJ databases">
        <authorList>
            <person name="Babu N.S."/>
            <person name="Beckwith C.J."/>
            <person name="Beseler K.G."/>
            <person name="Brison A."/>
            <person name="Carone J.V."/>
            <person name="Caskin T.P."/>
            <person name="Diamond M."/>
            <person name="Durham M.E."/>
            <person name="Foxe J.M."/>
            <person name="Go M."/>
            <person name="Henderson B.A."/>
            <person name="Jones I.B."/>
            <person name="McGettigan J.A."/>
            <person name="Micheletti S.J."/>
            <person name="Nasrallah M.E."/>
            <person name="Ortiz D."/>
            <person name="Piller C.R."/>
            <person name="Privatt S.R."/>
            <person name="Schneider S.L."/>
            <person name="Sharp S."/>
            <person name="Smith T.C."/>
            <person name="Stanton J.D."/>
            <person name="Ullery H.E."/>
            <person name="Wilson R.J."/>
            <person name="Serrano M.G."/>
            <person name="Buck G."/>
            <person name="Lee V."/>
            <person name="Wang Y."/>
            <person name="Carvalho R."/>
            <person name="Voegtly L."/>
            <person name="Shi R."/>
            <person name="Duckworth R."/>
            <person name="Johnson A."/>
            <person name="Loviza R."/>
            <person name="Walstead R."/>
            <person name="Shah Z."/>
            <person name="Kiflezghi M."/>
            <person name="Wade K."/>
            <person name="Ball S.L."/>
            <person name="Bradley K.W."/>
            <person name="Asai D.J."/>
            <person name="Bowman C.A."/>
            <person name="Russell D.A."/>
            <person name="Pope W.H."/>
            <person name="Jacobs-Sera D."/>
            <person name="Hendrix R.W."/>
            <person name="Hatfull G.F."/>
        </authorList>
    </citation>
    <scope>NUCLEOTIDE SEQUENCE [LARGE SCALE GENOMIC DNA]</scope>
</reference>
<dbReference type="PRINTS" id="PR00660">
    <property type="entry name" value="ERLUMENR"/>
</dbReference>
<dbReference type="Proteomes" id="UP000199752">
    <property type="component" value="Chromosome 2"/>
</dbReference>
<dbReference type="GO" id="GO:0015031">
    <property type="term" value="P:protein transport"/>
    <property type="evidence" value="ECO:0007669"/>
    <property type="project" value="UniProtKB-KW"/>
</dbReference>
<dbReference type="AlphaFoldDB" id="A0A0S4TCT9"/>
<dbReference type="VEuPathDB" id="CryptoDB:Chro.20306"/>
<dbReference type="GO" id="GO:0006621">
    <property type="term" value="P:protein retention in ER lumen"/>
    <property type="evidence" value="ECO:0007669"/>
    <property type="project" value="InterPro"/>
</dbReference>
<keyword evidence="14" id="KW-1185">Reference proteome</keyword>
<feature type="transmembrane region" description="Helical" evidence="11">
    <location>
        <begin position="107"/>
        <end position="129"/>
    </location>
</feature>
<feature type="transmembrane region" description="Helical" evidence="11">
    <location>
        <begin position="204"/>
        <end position="224"/>
    </location>
</feature>
<feature type="transmembrane region" description="Helical" evidence="11">
    <location>
        <begin position="174"/>
        <end position="192"/>
    </location>
</feature>
<dbReference type="PANTHER" id="PTHR10585">
    <property type="entry name" value="ER LUMEN PROTEIN RETAINING RECEPTOR"/>
    <property type="match status" value="1"/>
</dbReference>
<evidence type="ECO:0000256" key="3">
    <source>
        <dbReference type="ARBA" id="ARBA00022448"/>
    </source>
</evidence>
<keyword evidence="7" id="KW-0653">Protein transport</keyword>
<evidence type="ECO:0000313" key="13">
    <source>
        <dbReference type="EMBL" id="PPS95050.1"/>
    </source>
</evidence>
<reference evidence="13 14" key="3">
    <citation type="submission" date="2017-10" db="EMBL/GenBank/DDBJ databases">
        <title>Consistent, comparative and evidence-based genome annotation and re-annotation for the closely-related species, Cryptosporidium parvum, C. hominis and C. tyzzeri.</title>
        <authorList>
            <person name="Baptista R.P."/>
            <person name="Li Y."/>
            <person name="Sateriale A."/>
            <person name="Striepen B."/>
            <person name="Kissinger J.C."/>
        </authorList>
    </citation>
    <scope>NUCLEOTIDE SEQUENCE [LARGE SCALE GENOMIC DNA]</scope>
    <source>
        <strain evidence="13">30976</strain>
    </source>
</reference>
<feature type="transmembrane region" description="Helical" evidence="11">
    <location>
        <begin position="236"/>
        <end position="256"/>
    </location>
</feature>
<evidence type="ECO:0000256" key="11">
    <source>
        <dbReference type="SAM" id="Phobius"/>
    </source>
</evidence>
<dbReference type="EMBL" id="LN877948">
    <property type="protein sequence ID" value="CUV04650.1"/>
    <property type="molecule type" value="Genomic_DNA"/>
</dbReference>
<feature type="transmembrane region" description="Helical" evidence="11">
    <location>
        <begin position="141"/>
        <end position="162"/>
    </location>
</feature>
<evidence type="ECO:0000256" key="2">
    <source>
        <dbReference type="ARBA" id="ARBA00010120"/>
    </source>
</evidence>
<dbReference type="VEuPathDB" id="CryptoDB:GY17_00002247"/>